<comment type="caution">
    <text evidence="2">The sequence shown here is derived from an EMBL/GenBank/DDBJ whole genome shotgun (WGS) entry which is preliminary data.</text>
</comment>
<feature type="region of interest" description="Disordered" evidence="1">
    <location>
        <begin position="1"/>
        <end position="43"/>
    </location>
</feature>
<feature type="compositionally biased region" description="Basic and acidic residues" evidence="1">
    <location>
        <begin position="19"/>
        <end position="30"/>
    </location>
</feature>
<dbReference type="EMBL" id="CAJPWZ010000942">
    <property type="protein sequence ID" value="CAG2204293.1"/>
    <property type="molecule type" value="Genomic_DNA"/>
</dbReference>
<organism evidence="2 3">
    <name type="scientific">Mytilus edulis</name>
    <name type="common">Blue mussel</name>
    <dbReference type="NCBI Taxonomy" id="6550"/>
    <lineage>
        <taxon>Eukaryota</taxon>
        <taxon>Metazoa</taxon>
        <taxon>Spiralia</taxon>
        <taxon>Lophotrochozoa</taxon>
        <taxon>Mollusca</taxon>
        <taxon>Bivalvia</taxon>
        <taxon>Autobranchia</taxon>
        <taxon>Pteriomorphia</taxon>
        <taxon>Mytilida</taxon>
        <taxon>Mytiloidea</taxon>
        <taxon>Mytilidae</taxon>
        <taxon>Mytilinae</taxon>
        <taxon>Mytilus</taxon>
    </lineage>
</organism>
<feature type="compositionally biased region" description="Pro residues" evidence="1">
    <location>
        <begin position="1"/>
        <end position="11"/>
    </location>
</feature>
<keyword evidence="3" id="KW-1185">Reference proteome</keyword>
<proteinExistence type="predicted"/>
<evidence type="ECO:0000256" key="1">
    <source>
        <dbReference type="SAM" id="MobiDB-lite"/>
    </source>
</evidence>
<evidence type="ECO:0000313" key="3">
    <source>
        <dbReference type="Proteomes" id="UP000683360"/>
    </source>
</evidence>
<reference evidence="2" key="1">
    <citation type="submission" date="2021-03" db="EMBL/GenBank/DDBJ databases">
        <authorList>
            <person name="Bekaert M."/>
        </authorList>
    </citation>
    <scope>NUCLEOTIDE SEQUENCE</scope>
</reference>
<accession>A0A8S3RBH2</accession>
<evidence type="ECO:0000313" key="2">
    <source>
        <dbReference type="EMBL" id="CAG2204293.1"/>
    </source>
</evidence>
<protein>
    <submittedName>
        <fullName evidence="2">Uncharacterized protein</fullName>
    </submittedName>
</protein>
<dbReference type="AlphaFoldDB" id="A0A8S3RBH2"/>
<dbReference type="Proteomes" id="UP000683360">
    <property type="component" value="Unassembled WGS sequence"/>
</dbReference>
<dbReference type="OrthoDB" id="10616856at2759"/>
<sequence>MPVPPPPPPQSPAFTVAAEVHRDQGTRKTSDVSSKSSKKRQDSLHKQDLCLHLHLLARQHHLACLEISQGQGQGQIGGTDQSHLGGTDQNHLGDTYLNHLEDTDRLAPDKGIIRGPQCFPCQKKVGYQRRSMYLLVECRDMLKQILQNYPGASLVHNEPTLELEQQGNLEDFQNFDISLNDKREFDLCETGHDDGSQEIEQESDNKYLYSATADTEEQWLLSMLEHSGFLEPLKKAFKCAESSLYPGRHNPVTRHASPEKLLGIRAYFMGRPVSPLITTFYHARTCKRLQTTRVMPDYIAIRPSEISKLLDMSEDQTRKILNHPGCTRGQVRLQTRNKKCYKVFKEKEIENEFPPLGI</sequence>
<name>A0A8S3RBH2_MYTED</name>
<gene>
    <name evidence="2" type="ORF">MEDL_18729</name>
</gene>